<dbReference type="GO" id="GO:0000978">
    <property type="term" value="F:RNA polymerase II cis-regulatory region sequence-specific DNA binding"/>
    <property type="evidence" value="ECO:0007669"/>
    <property type="project" value="TreeGrafter"/>
</dbReference>
<feature type="region of interest" description="Disordered" evidence="6">
    <location>
        <begin position="273"/>
        <end position="312"/>
    </location>
</feature>
<dbReference type="GO" id="GO:0005634">
    <property type="term" value="C:nucleus"/>
    <property type="evidence" value="ECO:0007669"/>
    <property type="project" value="UniProtKB-SubCell"/>
</dbReference>
<evidence type="ECO:0000256" key="1">
    <source>
        <dbReference type="ARBA" id="ARBA00004123"/>
    </source>
</evidence>
<dbReference type="InterPro" id="IPR011598">
    <property type="entry name" value="bHLH_dom"/>
</dbReference>
<evidence type="ECO:0000256" key="4">
    <source>
        <dbReference type="ARBA" id="ARBA00023163"/>
    </source>
</evidence>
<dbReference type="InterPro" id="IPR052207">
    <property type="entry name" value="Max-like/E-box_TFs"/>
</dbReference>
<dbReference type="AlphaFoldDB" id="A0AAD9SGF1"/>
<dbReference type="PANTHER" id="PTHR15741:SF27">
    <property type="entry name" value="TRANSCRIPTION FACTOR AP-4"/>
    <property type="match status" value="1"/>
</dbReference>
<sequence>MLAVQRPRMGSSQPNNGSRLPFGYLSEDPNSDPSIFDFLPDPPPDPAPGNPILTTAEENGLANILAGIVSNGYGEQNFGEGVIGDEWMMPPSLMGTATSFGLHPQISMPDHLLNNAFFQTTTPQTFATGDSLLASAPPATTTPNGYVGPGPSHSTSSPVTGAPPNAYTSAVAPLTNPSPTHRHSIDQPQPSEDVLAAANVLHSGSHGRSHSVQHESMFSNAQQRTNTMGPPVGHLRHQQWSEFKQEGRRMSQSTHAAEQEAAFATWIYGSEAQSSQRNDAPRAPVDLQYGSDQNFSNNNHPFIPPSEKDSSEAIQKEHMRYFSAIELSKSANTTRPTSPTINAEGLPFNLKTRVPPPIKIEANGDGGKKWRKGKRDEDEDDEEPQSAVSKTSARKRKQKGDLANSPGGAADGAGSGKRRKSSAAAKRENLTEDQKRENHINSEKKRRKVIQTGFENLAVMVPAIKGGNPSKSAMLEAAVAWLEELLDGNETLKGQLSQL</sequence>
<evidence type="ECO:0000256" key="6">
    <source>
        <dbReference type="SAM" id="MobiDB-lite"/>
    </source>
</evidence>
<dbReference type="Pfam" id="PF00010">
    <property type="entry name" value="HLH"/>
    <property type="match status" value="1"/>
</dbReference>
<feature type="domain" description="BHLH" evidence="7">
    <location>
        <begin position="434"/>
        <end position="485"/>
    </location>
</feature>
<evidence type="ECO:0000256" key="3">
    <source>
        <dbReference type="ARBA" id="ARBA00023125"/>
    </source>
</evidence>
<dbReference type="GO" id="GO:0000981">
    <property type="term" value="F:DNA-binding transcription factor activity, RNA polymerase II-specific"/>
    <property type="evidence" value="ECO:0007669"/>
    <property type="project" value="TreeGrafter"/>
</dbReference>
<dbReference type="EMBL" id="JAUJFL010000003">
    <property type="protein sequence ID" value="KAK2607677.1"/>
    <property type="molecule type" value="Genomic_DNA"/>
</dbReference>
<feature type="compositionally biased region" description="Pro residues" evidence="6">
    <location>
        <begin position="40"/>
        <end position="49"/>
    </location>
</feature>
<organism evidence="8 9">
    <name type="scientific">Phomopsis amygdali</name>
    <name type="common">Fusicoccum amygdali</name>
    <dbReference type="NCBI Taxonomy" id="1214568"/>
    <lineage>
        <taxon>Eukaryota</taxon>
        <taxon>Fungi</taxon>
        <taxon>Dikarya</taxon>
        <taxon>Ascomycota</taxon>
        <taxon>Pezizomycotina</taxon>
        <taxon>Sordariomycetes</taxon>
        <taxon>Sordariomycetidae</taxon>
        <taxon>Diaporthales</taxon>
        <taxon>Diaporthaceae</taxon>
        <taxon>Diaporthe</taxon>
    </lineage>
</organism>
<reference evidence="8" key="1">
    <citation type="submission" date="2023-06" db="EMBL/GenBank/DDBJ databases">
        <authorList>
            <person name="Noh H."/>
        </authorList>
    </citation>
    <scope>NUCLEOTIDE SEQUENCE</scope>
    <source>
        <strain evidence="8">DUCC20226</strain>
    </source>
</reference>
<evidence type="ECO:0000313" key="8">
    <source>
        <dbReference type="EMBL" id="KAK2607677.1"/>
    </source>
</evidence>
<evidence type="ECO:0000256" key="5">
    <source>
        <dbReference type="ARBA" id="ARBA00023242"/>
    </source>
</evidence>
<dbReference type="Gene3D" id="4.10.280.10">
    <property type="entry name" value="Helix-loop-helix DNA-binding domain"/>
    <property type="match status" value="1"/>
</dbReference>
<feature type="region of interest" description="Disordered" evidence="6">
    <location>
        <begin position="1"/>
        <end position="51"/>
    </location>
</feature>
<keyword evidence="9" id="KW-1185">Reference proteome</keyword>
<evidence type="ECO:0000259" key="7">
    <source>
        <dbReference type="PROSITE" id="PS50888"/>
    </source>
</evidence>
<feature type="region of interest" description="Disordered" evidence="6">
    <location>
        <begin position="330"/>
        <end position="447"/>
    </location>
</feature>
<name>A0AAD9SGF1_PHOAM</name>
<gene>
    <name evidence="8" type="ORF">N8I77_006338</name>
</gene>
<feature type="compositionally biased region" description="Basic and acidic residues" evidence="6">
    <location>
        <begin position="425"/>
        <end position="443"/>
    </location>
</feature>
<comment type="subcellular location">
    <subcellularLocation>
        <location evidence="1">Nucleus</location>
    </subcellularLocation>
</comment>
<comment type="caution">
    <text evidence="8">The sequence shown here is derived from an EMBL/GenBank/DDBJ whole genome shotgun (WGS) entry which is preliminary data.</text>
</comment>
<protein>
    <recommendedName>
        <fullName evidence="7">BHLH domain-containing protein</fullName>
    </recommendedName>
</protein>
<evidence type="ECO:0000256" key="2">
    <source>
        <dbReference type="ARBA" id="ARBA00023015"/>
    </source>
</evidence>
<keyword evidence="4" id="KW-0804">Transcription</keyword>
<dbReference type="InterPro" id="IPR036638">
    <property type="entry name" value="HLH_DNA-bd_sf"/>
</dbReference>
<feature type="compositionally biased region" description="Polar residues" evidence="6">
    <location>
        <begin position="330"/>
        <end position="341"/>
    </location>
</feature>
<dbReference type="Proteomes" id="UP001265746">
    <property type="component" value="Unassembled WGS sequence"/>
</dbReference>
<dbReference type="SMART" id="SM00353">
    <property type="entry name" value="HLH"/>
    <property type="match status" value="1"/>
</dbReference>
<keyword evidence="5" id="KW-0539">Nucleus</keyword>
<feature type="compositionally biased region" description="Polar residues" evidence="6">
    <location>
        <begin position="290"/>
        <end position="300"/>
    </location>
</feature>
<dbReference type="PROSITE" id="PS50888">
    <property type="entry name" value="BHLH"/>
    <property type="match status" value="1"/>
</dbReference>
<dbReference type="GO" id="GO:0046983">
    <property type="term" value="F:protein dimerization activity"/>
    <property type="evidence" value="ECO:0007669"/>
    <property type="project" value="InterPro"/>
</dbReference>
<dbReference type="SUPFAM" id="SSF47459">
    <property type="entry name" value="HLH, helix-loop-helix DNA-binding domain"/>
    <property type="match status" value="1"/>
</dbReference>
<evidence type="ECO:0000313" key="9">
    <source>
        <dbReference type="Proteomes" id="UP001265746"/>
    </source>
</evidence>
<feature type="region of interest" description="Disordered" evidence="6">
    <location>
        <begin position="135"/>
        <end position="188"/>
    </location>
</feature>
<proteinExistence type="predicted"/>
<dbReference type="PANTHER" id="PTHR15741">
    <property type="entry name" value="BASIC HELIX-LOOP-HELIX ZIP TRANSCRIPTION FACTOR"/>
    <property type="match status" value="1"/>
</dbReference>
<keyword evidence="2" id="KW-0805">Transcription regulation</keyword>
<accession>A0AAD9SGF1</accession>
<keyword evidence="3" id="KW-0238">DNA-binding</keyword>